<evidence type="ECO:0000259" key="3">
    <source>
        <dbReference type="PROSITE" id="PS50110"/>
    </source>
</evidence>
<proteinExistence type="predicted"/>
<comment type="caution">
    <text evidence="2">Lacks conserved residue(s) required for the propagation of feature annotation.</text>
</comment>
<name>A0ABD6CW06_9EURY</name>
<dbReference type="Gene3D" id="3.40.50.2300">
    <property type="match status" value="1"/>
</dbReference>
<dbReference type="InterPro" id="IPR011006">
    <property type="entry name" value="CheY-like_superfamily"/>
</dbReference>
<sequence length="126" mass="13700">MTLERSHVLIAEDSEFMAQRVLEALQSPTYDITHVRSAEEALEMLETEAVDCALVNYELSDQTGIELIESAPSDIPIILLTSAEIDTIAAEALDAGVTEFVRKDNLAAGSMPVLANRVDVVIRAAR</sequence>
<evidence type="ECO:0000313" key="4">
    <source>
        <dbReference type="EMBL" id="MFD1632211.1"/>
    </source>
</evidence>
<comment type="caution">
    <text evidence="4">The sequence shown here is derived from an EMBL/GenBank/DDBJ whole genome shotgun (WGS) entry which is preliminary data.</text>
</comment>
<dbReference type="InterPro" id="IPR050595">
    <property type="entry name" value="Bact_response_regulator"/>
</dbReference>
<dbReference type="PANTHER" id="PTHR44591">
    <property type="entry name" value="STRESS RESPONSE REGULATOR PROTEIN 1"/>
    <property type="match status" value="1"/>
</dbReference>
<dbReference type="EMBL" id="JBHUDL010000003">
    <property type="protein sequence ID" value="MFD1632211.1"/>
    <property type="molecule type" value="Genomic_DNA"/>
</dbReference>
<keyword evidence="5" id="KW-1185">Reference proteome</keyword>
<gene>
    <name evidence="4" type="ORF">ACFSBJ_00405</name>
</gene>
<evidence type="ECO:0000256" key="2">
    <source>
        <dbReference type="PROSITE-ProRule" id="PRU00169"/>
    </source>
</evidence>
<dbReference type="SUPFAM" id="SSF52172">
    <property type="entry name" value="CheY-like"/>
    <property type="match status" value="1"/>
</dbReference>
<dbReference type="PANTHER" id="PTHR44591:SF3">
    <property type="entry name" value="RESPONSE REGULATORY DOMAIN-CONTAINING PROTEIN"/>
    <property type="match status" value="1"/>
</dbReference>
<organism evidence="4 5">
    <name type="scientific">Haloplanus ruber</name>
    <dbReference type="NCBI Taxonomy" id="869892"/>
    <lineage>
        <taxon>Archaea</taxon>
        <taxon>Methanobacteriati</taxon>
        <taxon>Methanobacteriota</taxon>
        <taxon>Stenosarchaea group</taxon>
        <taxon>Halobacteria</taxon>
        <taxon>Halobacteriales</taxon>
        <taxon>Haloferacaceae</taxon>
        <taxon>Haloplanus</taxon>
    </lineage>
</organism>
<dbReference type="CDD" id="cd00156">
    <property type="entry name" value="REC"/>
    <property type="match status" value="1"/>
</dbReference>
<evidence type="ECO:0000256" key="1">
    <source>
        <dbReference type="ARBA" id="ARBA00022553"/>
    </source>
</evidence>
<reference evidence="4 5" key="1">
    <citation type="journal article" date="2019" name="Int. J. Syst. Evol. Microbiol.">
        <title>The Global Catalogue of Microorganisms (GCM) 10K type strain sequencing project: providing services to taxonomists for standard genome sequencing and annotation.</title>
        <authorList>
            <consortium name="The Broad Institute Genomics Platform"/>
            <consortium name="The Broad Institute Genome Sequencing Center for Infectious Disease"/>
            <person name="Wu L."/>
            <person name="Ma J."/>
        </authorList>
    </citation>
    <scope>NUCLEOTIDE SEQUENCE [LARGE SCALE GENOMIC DNA]</scope>
    <source>
        <strain evidence="4 5">CGMCC 1.10594</strain>
    </source>
</reference>
<dbReference type="Proteomes" id="UP001597075">
    <property type="component" value="Unassembled WGS sequence"/>
</dbReference>
<evidence type="ECO:0000313" key="5">
    <source>
        <dbReference type="Proteomes" id="UP001597075"/>
    </source>
</evidence>
<dbReference type="PROSITE" id="PS50110">
    <property type="entry name" value="RESPONSE_REGULATORY"/>
    <property type="match status" value="1"/>
</dbReference>
<keyword evidence="1" id="KW-0597">Phosphoprotein</keyword>
<feature type="domain" description="Response regulatory" evidence="3">
    <location>
        <begin position="7"/>
        <end position="118"/>
    </location>
</feature>
<protein>
    <submittedName>
        <fullName evidence="4">PleD family two-component system response regulator</fullName>
    </submittedName>
</protein>
<dbReference type="Pfam" id="PF00072">
    <property type="entry name" value="Response_reg"/>
    <property type="match status" value="1"/>
</dbReference>
<accession>A0ABD6CW06</accession>
<dbReference type="AlphaFoldDB" id="A0ABD6CW06"/>
<dbReference type="SMART" id="SM00448">
    <property type="entry name" value="REC"/>
    <property type="match status" value="1"/>
</dbReference>
<dbReference type="InterPro" id="IPR001789">
    <property type="entry name" value="Sig_transdc_resp-reg_receiver"/>
</dbReference>
<dbReference type="RefSeq" id="WP_256407008.1">
    <property type="nucleotide sequence ID" value="NZ_CP187151.1"/>
</dbReference>